<dbReference type="InterPro" id="IPR011009">
    <property type="entry name" value="Kinase-like_dom_sf"/>
</dbReference>
<dbReference type="InterPro" id="IPR051678">
    <property type="entry name" value="AGP_Transferase"/>
</dbReference>
<name>A0A7K1KX75_9ACTN</name>
<dbReference type="GO" id="GO:0016740">
    <property type="term" value="F:transferase activity"/>
    <property type="evidence" value="ECO:0007669"/>
    <property type="project" value="UniProtKB-KW"/>
</dbReference>
<protein>
    <submittedName>
        <fullName evidence="2">Phosphotransferase</fullName>
    </submittedName>
</protein>
<dbReference type="Pfam" id="PF01636">
    <property type="entry name" value="APH"/>
    <property type="match status" value="1"/>
</dbReference>
<comment type="caution">
    <text evidence="2">The sequence shown here is derived from an EMBL/GenBank/DDBJ whole genome shotgun (WGS) entry which is preliminary data.</text>
</comment>
<keyword evidence="2" id="KW-0808">Transferase</keyword>
<dbReference type="PANTHER" id="PTHR21310:SF42">
    <property type="entry name" value="BIFUNCTIONAL AAC_APH"/>
    <property type="match status" value="1"/>
</dbReference>
<dbReference type="PANTHER" id="PTHR21310">
    <property type="entry name" value="AMINOGLYCOSIDE PHOSPHOTRANSFERASE-RELATED-RELATED"/>
    <property type="match status" value="1"/>
</dbReference>
<dbReference type="AlphaFoldDB" id="A0A7K1KX75"/>
<dbReference type="Gene3D" id="3.30.200.20">
    <property type="entry name" value="Phosphorylase Kinase, domain 1"/>
    <property type="match status" value="1"/>
</dbReference>
<evidence type="ECO:0000313" key="3">
    <source>
        <dbReference type="Proteomes" id="UP000432015"/>
    </source>
</evidence>
<dbReference type="EMBL" id="WOFH01000003">
    <property type="protein sequence ID" value="MUN36802.1"/>
    <property type="molecule type" value="Genomic_DNA"/>
</dbReference>
<dbReference type="Gene3D" id="3.90.1200.10">
    <property type="match status" value="1"/>
</dbReference>
<dbReference type="InterPro" id="IPR002575">
    <property type="entry name" value="Aminoglycoside_PTrfase"/>
</dbReference>
<keyword evidence="3" id="KW-1185">Reference proteome</keyword>
<organism evidence="2 3">
    <name type="scientific">Actinomadura litoris</name>
    <dbReference type="NCBI Taxonomy" id="2678616"/>
    <lineage>
        <taxon>Bacteria</taxon>
        <taxon>Bacillati</taxon>
        <taxon>Actinomycetota</taxon>
        <taxon>Actinomycetes</taxon>
        <taxon>Streptosporangiales</taxon>
        <taxon>Thermomonosporaceae</taxon>
        <taxon>Actinomadura</taxon>
    </lineage>
</organism>
<gene>
    <name evidence="2" type="ORF">GNZ18_09355</name>
</gene>
<dbReference type="RefSeq" id="WP_156215857.1">
    <property type="nucleotide sequence ID" value="NZ_WOFH01000003.1"/>
</dbReference>
<dbReference type="SUPFAM" id="SSF56112">
    <property type="entry name" value="Protein kinase-like (PK-like)"/>
    <property type="match status" value="1"/>
</dbReference>
<accession>A0A7K1KX75</accession>
<evidence type="ECO:0000313" key="2">
    <source>
        <dbReference type="EMBL" id="MUN36802.1"/>
    </source>
</evidence>
<dbReference type="CDD" id="cd05155">
    <property type="entry name" value="APH_ChoK_like_1"/>
    <property type="match status" value="1"/>
</dbReference>
<dbReference type="Proteomes" id="UP000432015">
    <property type="component" value="Unassembled WGS sequence"/>
</dbReference>
<feature type="domain" description="Aminoglycoside phosphotransferase" evidence="1">
    <location>
        <begin position="38"/>
        <end position="261"/>
    </location>
</feature>
<sequence>MAAGKMHADELDIDEALVRRLLAARFPEWAGLPIERFPSAGTVNALFRLGEDMSVRLPRIPGGVEDVEKEHRWISRLAPHLPVPVPVVLGKGTPTEEYPWPWSVHRWLDGENPAPETLTDPVALAGDLAAFITALQAIDTDGGPRAARTRPLVTQDEECRHALAELDGLVDIPAATAAWEATLEAPNWSAPPVWVHADLMPGNLLTSGGRLSAVIDFATTGIGDPACDMIVAWYLLPAHAREAFRAALGVDDATWTRGRGWALSMALIQLPYYKDTNPAIAAQARHVIGEVLAERTHDLSAS</sequence>
<proteinExistence type="predicted"/>
<reference evidence="2 3" key="1">
    <citation type="submission" date="2019-11" db="EMBL/GenBank/DDBJ databases">
        <authorList>
            <person name="Cao P."/>
        </authorList>
    </citation>
    <scope>NUCLEOTIDE SEQUENCE [LARGE SCALE GENOMIC DNA]</scope>
    <source>
        <strain evidence="2 3">NEAU-AAG5</strain>
    </source>
</reference>
<evidence type="ECO:0000259" key="1">
    <source>
        <dbReference type="Pfam" id="PF01636"/>
    </source>
</evidence>